<proteinExistence type="predicted"/>
<gene>
    <name evidence="9" type="ORF">PECUL_23A006186</name>
</gene>
<dbReference type="GO" id="GO:0005789">
    <property type="term" value="C:endoplasmic reticulum membrane"/>
    <property type="evidence" value="ECO:0007669"/>
    <property type="project" value="UniProtKB-SubCell"/>
</dbReference>
<dbReference type="InterPro" id="IPR007794">
    <property type="entry name" value="Rib_rcpt_KP"/>
</dbReference>
<keyword evidence="6" id="KW-0175">Coiled coil</keyword>
<evidence type="ECO:0000256" key="2">
    <source>
        <dbReference type="ARBA" id="ARBA00022692"/>
    </source>
</evidence>
<accession>A0AAD1TK74</accession>
<feature type="coiled-coil region" evidence="6">
    <location>
        <begin position="1155"/>
        <end position="1329"/>
    </location>
</feature>
<evidence type="ECO:0000259" key="8">
    <source>
        <dbReference type="Pfam" id="PF05104"/>
    </source>
</evidence>
<feature type="region of interest" description="Disordered" evidence="7">
    <location>
        <begin position="85"/>
        <end position="126"/>
    </location>
</feature>
<feature type="compositionally biased region" description="Basic residues" evidence="7">
    <location>
        <begin position="207"/>
        <end position="217"/>
    </location>
</feature>
<keyword evidence="4" id="KW-1133">Transmembrane helix</keyword>
<feature type="coiled-coil region" evidence="6">
    <location>
        <begin position="791"/>
        <end position="992"/>
    </location>
</feature>
<dbReference type="InterPro" id="IPR024854">
    <property type="entry name" value="Kinectin"/>
</dbReference>
<name>A0AAD1TK74_PELCU</name>
<dbReference type="PANTHER" id="PTHR18864:SF1">
    <property type="entry name" value="KINECTIN"/>
    <property type="match status" value="1"/>
</dbReference>
<evidence type="ECO:0000256" key="1">
    <source>
        <dbReference type="ARBA" id="ARBA00004389"/>
    </source>
</evidence>
<reference evidence="9" key="1">
    <citation type="submission" date="2022-03" db="EMBL/GenBank/DDBJ databases">
        <authorList>
            <person name="Alioto T."/>
            <person name="Alioto T."/>
            <person name="Gomez Garrido J."/>
        </authorList>
    </citation>
    <scope>NUCLEOTIDE SEQUENCE</scope>
</reference>
<evidence type="ECO:0000313" key="10">
    <source>
        <dbReference type="Proteomes" id="UP001295444"/>
    </source>
</evidence>
<dbReference type="Proteomes" id="UP001295444">
    <property type="component" value="Chromosome 13"/>
</dbReference>
<keyword evidence="2" id="KW-0812">Transmembrane</keyword>
<feature type="coiled-coil region" evidence="6">
    <location>
        <begin position="470"/>
        <end position="600"/>
    </location>
</feature>
<keyword evidence="5" id="KW-0472">Membrane</keyword>
<dbReference type="GO" id="GO:0015031">
    <property type="term" value="P:protein transport"/>
    <property type="evidence" value="ECO:0007669"/>
    <property type="project" value="InterPro"/>
</dbReference>
<feature type="coiled-coil region" evidence="6">
    <location>
        <begin position="1048"/>
        <end position="1118"/>
    </location>
</feature>
<keyword evidence="10" id="KW-1185">Reference proteome</keyword>
<feature type="region of interest" description="Disordered" evidence="7">
    <location>
        <begin position="254"/>
        <end position="276"/>
    </location>
</feature>
<feature type="compositionally biased region" description="Basic residues" evidence="7">
    <location>
        <begin position="158"/>
        <end position="167"/>
    </location>
</feature>
<feature type="coiled-coil region" evidence="6">
    <location>
        <begin position="624"/>
        <end position="766"/>
    </location>
</feature>
<dbReference type="Pfam" id="PF05104">
    <property type="entry name" value="Rib_recp_KP_reg"/>
    <property type="match status" value="1"/>
</dbReference>
<comment type="subcellular location">
    <subcellularLocation>
        <location evidence="1">Endoplasmic reticulum membrane</location>
        <topology evidence="1">Single-pass membrane protein</topology>
    </subcellularLocation>
</comment>
<evidence type="ECO:0000256" key="5">
    <source>
        <dbReference type="ARBA" id="ARBA00023136"/>
    </source>
</evidence>
<evidence type="ECO:0000256" key="6">
    <source>
        <dbReference type="SAM" id="Coils"/>
    </source>
</evidence>
<evidence type="ECO:0000256" key="3">
    <source>
        <dbReference type="ARBA" id="ARBA00022824"/>
    </source>
</evidence>
<evidence type="ECO:0000313" key="9">
    <source>
        <dbReference type="EMBL" id="CAH2328810.1"/>
    </source>
</evidence>
<evidence type="ECO:0000256" key="7">
    <source>
        <dbReference type="SAM" id="MobiDB-lite"/>
    </source>
</evidence>
<sequence length="1398" mass="159245">MRARVSWQIRSMDPLSVPLLSSSGSTKSTKILLLKSRKSTGYKTKTRILLINRGQRESERRRLHRGNDTLAFHNKIETSYDEILAKQKKDQKLPPAKVDKRKTDKKKNKKKESQNGNLHESDSETANREFDLMDALNEDEHVVPTPVIEAEPTVNIRERKKKDKKQPKPATEEPAGKEINGTKTPGKKAETVPVTKQPTPPPDVAGSKKKQGQKKTKNGKEESPVNPEIKTEQVVPTIKKQEKENVVPLVEAKTQESVSVKKKAAAKKQKAESPPALVDEPLIQPTVFIPLMDNSADPIVVEKKVEKREAVHAEKPEGIAAPQKGGNKKVKTVTDKENAEMKFKDFLVTMKSMILSEEEAMNVVDMLKEKSRSVQEIIHKANKGDSVALHQLQEKEKLLVAARDEAVGTKEQCKHLAQELHAEKQKSSLIEAKARERISAMEKEHSVFQNKLHSSFQDAQQMQLKFQQVRDQLESQLTHLKQENGILRDAVSSATNQMESKQSSELNKLRQEYARLMNELTEKNNKMAQEEMQKKSSDQLASKLKAQLQETERRVEEAETFLRGRLAESDAIKQEIQSKLSIKENETKSLQNEIKSLHSKLTDTIVSNQQLEQRVLQLREAGQNESLQMHVQELRNQNENLNIQIQKYHTQVQAQSSASVLVEELQKTITEKDKEIKQMENSLALERANFANSGEELKSIQRENISLKAELQKFQALMNEQVSAVQALEQMQKSIGGKDEKIRTLEEQLQGELAKVSSNIEHYTANKEVLGKMEVCMQEKDDKIKTVEELLETGLIEMANKEEELRTLRTENATLRKDVQNLKAQQANQISLSSVVEDLKNEIHEKEGKIKSVENLLQAEHLRADSQEKTVQALNEEVGVLKEALKSSQLEKADQVSSMAQIQELQNELKCKEEALKVSEGKSNERGSEITSKQRQLEDLQRECNVLKVHIEEVEKKLQQDFVSSQDLQTVVQQKEEQIRILTSTLSDKEKHITDTSQEIQVLIAERESLKSHAYELQQKHEQQTQQVLSAVPSEELLKALSDKDRSITDLQGEVESLKSSLDQQRKKNNDLREKNWKAMEALASTEKMLQEKVNKTAKDKQQQVHEAEVEARAILKNLFPNVSVSASLCHGEWVQEFEKLAKVFLNESVGAEKVKAMEQKLKEAEDIHSLLQIECEKYKSVLAETEGILQRLQRSVEEEECRWKIKVEESQKELKEVHSTVHSLEQELALLRSQEKQSQNLLKERQHLETELEKAEVERATYVSEVRELKELLTELQRKLDGSYSEAIRQNEELTLLKSQLSETLQKLEGEQNERQKVAKDLHEAQKSLDLIQLEILKSAGEPNVIENTDISSETDGQERIEKVLPNLSQSVTQLQQCLQAVNQQLTKGGEHYQVIG</sequence>
<dbReference type="PANTHER" id="PTHR18864">
    <property type="entry name" value="KINECTIN"/>
    <property type="match status" value="1"/>
</dbReference>
<protein>
    <submittedName>
        <fullName evidence="9">Kinectin isoform X1</fullName>
    </submittedName>
</protein>
<dbReference type="EMBL" id="OW240924">
    <property type="protein sequence ID" value="CAH2328810.1"/>
    <property type="molecule type" value="Genomic_DNA"/>
</dbReference>
<organism evidence="9 10">
    <name type="scientific">Pelobates cultripes</name>
    <name type="common">Western spadefoot toad</name>
    <dbReference type="NCBI Taxonomy" id="61616"/>
    <lineage>
        <taxon>Eukaryota</taxon>
        <taxon>Metazoa</taxon>
        <taxon>Chordata</taxon>
        <taxon>Craniata</taxon>
        <taxon>Vertebrata</taxon>
        <taxon>Euteleostomi</taxon>
        <taxon>Amphibia</taxon>
        <taxon>Batrachia</taxon>
        <taxon>Anura</taxon>
        <taxon>Pelobatoidea</taxon>
        <taxon>Pelobatidae</taxon>
        <taxon>Pelobates</taxon>
    </lineage>
</organism>
<feature type="compositionally biased region" description="Basic and acidic residues" evidence="7">
    <location>
        <begin position="85"/>
        <end position="102"/>
    </location>
</feature>
<keyword evidence="3" id="KW-0256">Endoplasmic reticulum</keyword>
<feature type="domain" description="Ribosome receptor lysine/proline rich" evidence="8">
    <location>
        <begin position="77"/>
        <end position="204"/>
    </location>
</feature>
<dbReference type="GO" id="GO:0019894">
    <property type="term" value="F:kinesin binding"/>
    <property type="evidence" value="ECO:0007669"/>
    <property type="project" value="InterPro"/>
</dbReference>
<dbReference type="GO" id="GO:0007018">
    <property type="term" value="P:microtubule-based movement"/>
    <property type="evidence" value="ECO:0007669"/>
    <property type="project" value="InterPro"/>
</dbReference>
<feature type="region of interest" description="Disordered" evidence="7">
    <location>
        <begin position="138"/>
        <end position="236"/>
    </location>
</feature>
<evidence type="ECO:0000256" key="4">
    <source>
        <dbReference type="ARBA" id="ARBA00022989"/>
    </source>
</evidence>